<protein>
    <recommendedName>
        <fullName evidence="8">Probable membrane transporter protein</fullName>
    </recommendedName>
</protein>
<dbReference type="AlphaFoldDB" id="A0A1I1MUW0"/>
<keyword evidence="7 8" id="KW-0472">Membrane</keyword>
<feature type="transmembrane region" description="Helical" evidence="8">
    <location>
        <begin position="29"/>
        <end position="53"/>
    </location>
</feature>
<dbReference type="STRING" id="927664.SAMN05421780_111108"/>
<evidence type="ECO:0000256" key="3">
    <source>
        <dbReference type="ARBA" id="ARBA00022448"/>
    </source>
</evidence>
<evidence type="ECO:0000256" key="4">
    <source>
        <dbReference type="ARBA" id="ARBA00022475"/>
    </source>
</evidence>
<evidence type="ECO:0000313" key="10">
    <source>
        <dbReference type="Proteomes" id="UP000199514"/>
    </source>
</evidence>
<dbReference type="PANTHER" id="PTHR30269:SF38">
    <property type="entry name" value="SULFITE EXPORTER TAUE_SAFE"/>
    <property type="match status" value="1"/>
</dbReference>
<keyword evidence="6 8" id="KW-1133">Transmembrane helix</keyword>
<dbReference type="OrthoDB" id="677436at2"/>
<evidence type="ECO:0000256" key="2">
    <source>
        <dbReference type="ARBA" id="ARBA00009142"/>
    </source>
</evidence>
<name>A0A1I1MUW0_9BACT</name>
<dbReference type="InterPro" id="IPR052017">
    <property type="entry name" value="TSUP"/>
</dbReference>
<keyword evidence="3" id="KW-0813">Transport</keyword>
<organism evidence="9 10">
    <name type="scientific">Flexibacter flexilis DSM 6793</name>
    <dbReference type="NCBI Taxonomy" id="927664"/>
    <lineage>
        <taxon>Bacteria</taxon>
        <taxon>Pseudomonadati</taxon>
        <taxon>Bacteroidota</taxon>
        <taxon>Cytophagia</taxon>
        <taxon>Cytophagales</taxon>
        <taxon>Flexibacteraceae</taxon>
        <taxon>Flexibacter</taxon>
    </lineage>
</organism>
<evidence type="ECO:0000256" key="8">
    <source>
        <dbReference type="RuleBase" id="RU363041"/>
    </source>
</evidence>
<keyword evidence="5 8" id="KW-0812">Transmembrane</keyword>
<dbReference type="RefSeq" id="WP_091515797.1">
    <property type="nucleotide sequence ID" value="NZ_FOLE01000011.1"/>
</dbReference>
<keyword evidence="4 8" id="KW-1003">Cell membrane</keyword>
<dbReference type="Proteomes" id="UP000199514">
    <property type="component" value="Unassembled WGS sequence"/>
</dbReference>
<evidence type="ECO:0000256" key="5">
    <source>
        <dbReference type="ARBA" id="ARBA00022692"/>
    </source>
</evidence>
<accession>A0A1I1MUW0</accession>
<sequence length="242" mass="26282">MFEKYYLFVLLALISEIIGTTSGFGSSILFVPIASMFFDFKTVLGITAVFHVFSNLSKIALFKQGIQKDIALKLGIPAVVFVIIGAWLTAYLPVKYMELGMNFALALLSIYLIINFNKTIEQTNSNLYLGGVASGFLAGVAGTGGAIRGITLSAFHLPKEIFIATSALIDLGVDSSRAVVYVANGYFQKEYIVLIPVLIGVSVLGSYLGKLILQRTSEKAFRYIVLAVIVCTSAFQILKLLH</sequence>
<keyword evidence="10" id="KW-1185">Reference proteome</keyword>
<comment type="similarity">
    <text evidence="2 8">Belongs to the 4-toluene sulfonate uptake permease (TSUP) (TC 2.A.102) family.</text>
</comment>
<dbReference type="GO" id="GO:0005886">
    <property type="term" value="C:plasma membrane"/>
    <property type="evidence" value="ECO:0007669"/>
    <property type="project" value="UniProtKB-SubCell"/>
</dbReference>
<feature type="transmembrane region" description="Helical" evidence="8">
    <location>
        <begin position="220"/>
        <end position="238"/>
    </location>
</feature>
<feature type="transmembrane region" description="Helical" evidence="8">
    <location>
        <begin position="191"/>
        <end position="208"/>
    </location>
</feature>
<feature type="transmembrane region" description="Helical" evidence="8">
    <location>
        <begin position="99"/>
        <end position="116"/>
    </location>
</feature>
<evidence type="ECO:0000313" key="9">
    <source>
        <dbReference type="EMBL" id="SFC88936.1"/>
    </source>
</evidence>
<comment type="subcellular location">
    <subcellularLocation>
        <location evidence="1 8">Cell membrane</location>
        <topology evidence="1 8">Multi-pass membrane protein</topology>
    </subcellularLocation>
</comment>
<proteinExistence type="inferred from homology"/>
<gene>
    <name evidence="9" type="ORF">SAMN05421780_111108</name>
</gene>
<evidence type="ECO:0000256" key="7">
    <source>
        <dbReference type="ARBA" id="ARBA00023136"/>
    </source>
</evidence>
<dbReference type="Pfam" id="PF01925">
    <property type="entry name" value="TauE"/>
    <property type="match status" value="1"/>
</dbReference>
<reference evidence="9 10" key="1">
    <citation type="submission" date="2016-10" db="EMBL/GenBank/DDBJ databases">
        <authorList>
            <person name="de Groot N.N."/>
        </authorList>
    </citation>
    <scope>NUCLEOTIDE SEQUENCE [LARGE SCALE GENOMIC DNA]</scope>
    <source>
        <strain evidence="9 10">DSM 6793</strain>
    </source>
</reference>
<feature type="transmembrane region" description="Helical" evidence="8">
    <location>
        <begin position="128"/>
        <end position="150"/>
    </location>
</feature>
<dbReference type="EMBL" id="FOLE01000011">
    <property type="protein sequence ID" value="SFC88936.1"/>
    <property type="molecule type" value="Genomic_DNA"/>
</dbReference>
<dbReference type="InterPro" id="IPR002781">
    <property type="entry name" value="TM_pro_TauE-like"/>
</dbReference>
<feature type="transmembrane region" description="Helical" evidence="8">
    <location>
        <begin position="74"/>
        <end position="93"/>
    </location>
</feature>
<evidence type="ECO:0000256" key="1">
    <source>
        <dbReference type="ARBA" id="ARBA00004651"/>
    </source>
</evidence>
<evidence type="ECO:0000256" key="6">
    <source>
        <dbReference type="ARBA" id="ARBA00022989"/>
    </source>
</evidence>
<dbReference type="PANTHER" id="PTHR30269">
    <property type="entry name" value="TRANSMEMBRANE PROTEIN YFCA"/>
    <property type="match status" value="1"/>
</dbReference>